<dbReference type="EMBL" id="JBDJPC010000004">
    <property type="protein sequence ID" value="KAL1505463.1"/>
    <property type="molecule type" value="Genomic_DNA"/>
</dbReference>
<dbReference type="Proteomes" id="UP001566132">
    <property type="component" value="Unassembled WGS sequence"/>
</dbReference>
<feature type="chain" id="PRO_5044744549" evidence="1">
    <location>
        <begin position="16"/>
        <end position="315"/>
    </location>
</feature>
<proteinExistence type="predicted"/>
<keyword evidence="3" id="KW-1185">Reference proteome</keyword>
<protein>
    <submittedName>
        <fullName evidence="2">Uncharacterized protein</fullName>
    </submittedName>
</protein>
<reference evidence="2 3" key="1">
    <citation type="submission" date="2024-05" db="EMBL/GenBank/DDBJ databases">
        <title>Genetic variation in Jamaican populations of the coffee berry borer (Hypothenemus hampei).</title>
        <authorList>
            <person name="Errbii M."/>
            <person name="Myrie A."/>
        </authorList>
    </citation>
    <scope>NUCLEOTIDE SEQUENCE [LARGE SCALE GENOMIC DNA]</scope>
    <source>
        <strain evidence="2">JA-Hopewell-2020-01-JO</strain>
        <tissue evidence="2">Whole body</tissue>
    </source>
</reference>
<gene>
    <name evidence="2" type="ORF">ABEB36_005030</name>
</gene>
<feature type="signal peptide" evidence="1">
    <location>
        <begin position="1"/>
        <end position="15"/>
    </location>
</feature>
<comment type="caution">
    <text evidence="2">The sequence shown here is derived from an EMBL/GenBank/DDBJ whole genome shotgun (WGS) entry which is preliminary data.</text>
</comment>
<name>A0ABD1EWQ2_HYPHA</name>
<dbReference type="AlphaFoldDB" id="A0ABD1EWQ2"/>
<evidence type="ECO:0000256" key="1">
    <source>
        <dbReference type="SAM" id="SignalP"/>
    </source>
</evidence>
<accession>A0ABD1EWQ2</accession>
<organism evidence="2 3">
    <name type="scientific">Hypothenemus hampei</name>
    <name type="common">Coffee berry borer</name>
    <dbReference type="NCBI Taxonomy" id="57062"/>
    <lineage>
        <taxon>Eukaryota</taxon>
        <taxon>Metazoa</taxon>
        <taxon>Ecdysozoa</taxon>
        <taxon>Arthropoda</taxon>
        <taxon>Hexapoda</taxon>
        <taxon>Insecta</taxon>
        <taxon>Pterygota</taxon>
        <taxon>Neoptera</taxon>
        <taxon>Endopterygota</taxon>
        <taxon>Coleoptera</taxon>
        <taxon>Polyphaga</taxon>
        <taxon>Cucujiformia</taxon>
        <taxon>Curculionidae</taxon>
        <taxon>Scolytinae</taxon>
        <taxon>Hypothenemus</taxon>
    </lineage>
</organism>
<evidence type="ECO:0000313" key="2">
    <source>
        <dbReference type="EMBL" id="KAL1505463.1"/>
    </source>
</evidence>
<sequence>MRVENVLILVSVVIAYPSNLLEKLTANEQPNVNLEDNSLERYDEEFSDLDIYFRTNNSTIKNDTNSNYTNAIIPFNTEFNEKNATTKNSTNPVSLTKKINPVLANTKNKLNETRNPRNELMDSFEVKESQQQASSEEEGGNMITGLLSAFLSGLSRPDGSIDLEAIVGLLGSLSTQNDDGSYDFSGLTDLLRSFFGGSPDGGGSDIGAFVGGLAGAVLKGVANPPGAKGAGILTGKVVTGVLPALSGPAMEMNGGDQQLDSGSFITGFLKTVLGSGDNGMGQGGKGSKYTIIKLLMSAITGLFGAASSLSSSKSD</sequence>
<evidence type="ECO:0000313" key="3">
    <source>
        <dbReference type="Proteomes" id="UP001566132"/>
    </source>
</evidence>
<keyword evidence="1" id="KW-0732">Signal</keyword>